<dbReference type="Pfam" id="PF00437">
    <property type="entry name" value="T2SSE"/>
    <property type="match status" value="1"/>
</dbReference>
<gene>
    <name evidence="5" type="ORF">A3A43_00830</name>
</gene>
<dbReference type="PROSITE" id="PS00662">
    <property type="entry name" value="T2SP_E"/>
    <property type="match status" value="1"/>
</dbReference>
<dbReference type="GO" id="GO:0016887">
    <property type="term" value="F:ATP hydrolysis activity"/>
    <property type="evidence" value="ECO:0007669"/>
    <property type="project" value="TreeGrafter"/>
</dbReference>
<reference evidence="5 6" key="1">
    <citation type="journal article" date="2016" name="Nat. Commun.">
        <title>Thousands of microbial genomes shed light on interconnected biogeochemical processes in an aquifer system.</title>
        <authorList>
            <person name="Anantharaman K."/>
            <person name="Brown C.T."/>
            <person name="Hug L.A."/>
            <person name="Sharon I."/>
            <person name="Castelle C.J."/>
            <person name="Probst A.J."/>
            <person name="Thomas B.C."/>
            <person name="Singh A."/>
            <person name="Wilkins M.J."/>
            <person name="Karaoz U."/>
            <person name="Brodie E.L."/>
            <person name="Williams K.H."/>
            <person name="Hubbard S.S."/>
            <person name="Banfield J.F."/>
        </authorList>
    </citation>
    <scope>NUCLEOTIDE SEQUENCE [LARGE SCALE GENOMIC DNA]</scope>
</reference>
<dbReference type="InterPro" id="IPR007831">
    <property type="entry name" value="T2SS_GspE_N"/>
</dbReference>
<dbReference type="STRING" id="1798652.A3A43_00830"/>
<dbReference type="InterPro" id="IPR001482">
    <property type="entry name" value="T2SS/T4SS_dom"/>
</dbReference>
<evidence type="ECO:0000256" key="2">
    <source>
        <dbReference type="ARBA" id="ARBA00022741"/>
    </source>
</evidence>
<evidence type="ECO:0000256" key="3">
    <source>
        <dbReference type="ARBA" id="ARBA00022840"/>
    </source>
</evidence>
<dbReference type="Proteomes" id="UP000178495">
    <property type="component" value="Unassembled WGS sequence"/>
</dbReference>
<evidence type="ECO:0000256" key="1">
    <source>
        <dbReference type="ARBA" id="ARBA00006611"/>
    </source>
</evidence>
<dbReference type="Gene3D" id="3.30.450.90">
    <property type="match status" value="1"/>
</dbReference>
<evidence type="ECO:0000313" key="5">
    <source>
        <dbReference type="EMBL" id="OGZ00721.1"/>
    </source>
</evidence>
<dbReference type="CDD" id="cd01129">
    <property type="entry name" value="PulE-GspE-like"/>
    <property type="match status" value="1"/>
</dbReference>
<comment type="similarity">
    <text evidence="1">Belongs to the GSP E family.</text>
</comment>
<feature type="domain" description="Bacterial type II secretion system protein E" evidence="4">
    <location>
        <begin position="384"/>
        <end position="398"/>
    </location>
</feature>
<organism evidence="5 6">
    <name type="scientific">Candidatus Liptonbacteria bacterium RIFCSPLOWO2_01_FULL_56_20</name>
    <dbReference type="NCBI Taxonomy" id="1798652"/>
    <lineage>
        <taxon>Bacteria</taxon>
        <taxon>Candidatus Liptoniibacteriota</taxon>
    </lineage>
</organism>
<dbReference type="Gene3D" id="3.30.300.160">
    <property type="entry name" value="Type II secretion system, protein E, N-terminal domain"/>
    <property type="match status" value="1"/>
</dbReference>
<dbReference type="EMBL" id="MHLC01000028">
    <property type="protein sequence ID" value="OGZ00721.1"/>
    <property type="molecule type" value="Genomic_DNA"/>
</dbReference>
<name>A0A1G2CJ85_9BACT</name>
<dbReference type="AlphaFoldDB" id="A0A1G2CJ85"/>
<dbReference type="PANTHER" id="PTHR30258:SF1">
    <property type="entry name" value="PROTEIN TRANSPORT PROTEIN HOFB HOMOLOG"/>
    <property type="match status" value="1"/>
</dbReference>
<dbReference type="GO" id="GO:0005886">
    <property type="term" value="C:plasma membrane"/>
    <property type="evidence" value="ECO:0007669"/>
    <property type="project" value="TreeGrafter"/>
</dbReference>
<sequence>MTSEQLLKELEKRNWLTADAVKKLEREVMLADRGAEDLIYEKRLIDDGRLAELKSELLGVPFQKVRFDTFDDRVLELIPETTARTYAVAPLAKRDDLLIVGMLQPDNAKAQDALKFIANRDRLNLGAYLISYSDWQGVLRRYSPYKTNIEAAVRSLNVRPIESPQRKIIRLEEDIAKGGEEAPIIKIVSDTLREAVQSRASDIHLEPQENYMRVRFRVDGELNEAASLPAQLAQPIVSRVKVMSNLKIDETRIPQDGRFRTRIFEREIDFRIATFPTPLGEKAAIRVLDPQTGIKNFEELGLTGKNLDTITEGITKPFGMILLTGPTGSGKTTTLYALLRKLNKENVNIVSLEDPVEYFITGVNQSQVKPEIGYDFASGLRQILRQDPDIIMVGEIRDNETAGLAVQAALTGHIVLSTLHTNNAAGVIPRLLDMKVEPFLLPVSLNLMISQRLLGRLCQNCKEIKEVSPAVERIVKKAVAVLSADAAAKYPPPYKTYHSPGCAKCKGRGIVGRIAIFEVFQMTPELEEIINTGPTAQRIIKEAANQGMIELREDGVLKALDGLVSMEEVLRSTEGEGVI</sequence>
<keyword evidence="2" id="KW-0547">Nucleotide-binding</keyword>
<accession>A0A1G2CJ85</accession>
<dbReference type="InterPro" id="IPR003593">
    <property type="entry name" value="AAA+_ATPase"/>
</dbReference>
<evidence type="ECO:0000313" key="6">
    <source>
        <dbReference type="Proteomes" id="UP000178495"/>
    </source>
</evidence>
<evidence type="ECO:0000259" key="4">
    <source>
        <dbReference type="PROSITE" id="PS00662"/>
    </source>
</evidence>
<dbReference type="GO" id="GO:0005524">
    <property type="term" value="F:ATP binding"/>
    <property type="evidence" value="ECO:0007669"/>
    <property type="project" value="UniProtKB-KW"/>
</dbReference>
<dbReference type="Gene3D" id="3.40.50.300">
    <property type="entry name" value="P-loop containing nucleotide triphosphate hydrolases"/>
    <property type="match status" value="1"/>
</dbReference>
<proteinExistence type="inferred from homology"/>
<dbReference type="SUPFAM" id="SSF160246">
    <property type="entry name" value="EspE N-terminal domain-like"/>
    <property type="match status" value="1"/>
</dbReference>
<dbReference type="InterPro" id="IPR037257">
    <property type="entry name" value="T2SS_E_N_sf"/>
</dbReference>
<dbReference type="SUPFAM" id="SSF52540">
    <property type="entry name" value="P-loop containing nucleoside triphosphate hydrolases"/>
    <property type="match status" value="1"/>
</dbReference>
<comment type="caution">
    <text evidence="5">The sequence shown here is derived from an EMBL/GenBank/DDBJ whole genome shotgun (WGS) entry which is preliminary data.</text>
</comment>
<dbReference type="InterPro" id="IPR027417">
    <property type="entry name" value="P-loop_NTPase"/>
</dbReference>
<protein>
    <recommendedName>
        <fullName evidence="4">Bacterial type II secretion system protein E domain-containing protein</fullName>
    </recommendedName>
</protein>
<dbReference type="PANTHER" id="PTHR30258">
    <property type="entry name" value="TYPE II SECRETION SYSTEM PROTEIN GSPE-RELATED"/>
    <property type="match status" value="1"/>
</dbReference>
<dbReference type="Pfam" id="PF05157">
    <property type="entry name" value="MshEN"/>
    <property type="match status" value="1"/>
</dbReference>
<keyword evidence="3" id="KW-0067">ATP-binding</keyword>
<dbReference type="SMART" id="SM00382">
    <property type="entry name" value="AAA"/>
    <property type="match status" value="1"/>
</dbReference>